<gene>
    <name evidence="2" type="ORF">R1sor_015367</name>
</gene>
<keyword evidence="1" id="KW-1133">Transmembrane helix</keyword>
<proteinExistence type="predicted"/>
<comment type="caution">
    <text evidence="2">The sequence shown here is derived from an EMBL/GenBank/DDBJ whole genome shotgun (WGS) entry which is preliminary data.</text>
</comment>
<dbReference type="AlphaFoldDB" id="A0ABD3HC06"/>
<dbReference type="Proteomes" id="UP001633002">
    <property type="component" value="Unassembled WGS sequence"/>
</dbReference>
<accession>A0ABD3HC06</accession>
<evidence type="ECO:0000313" key="3">
    <source>
        <dbReference type="Proteomes" id="UP001633002"/>
    </source>
</evidence>
<keyword evidence="1" id="KW-0472">Membrane</keyword>
<organism evidence="2 3">
    <name type="scientific">Riccia sorocarpa</name>
    <dbReference type="NCBI Taxonomy" id="122646"/>
    <lineage>
        <taxon>Eukaryota</taxon>
        <taxon>Viridiplantae</taxon>
        <taxon>Streptophyta</taxon>
        <taxon>Embryophyta</taxon>
        <taxon>Marchantiophyta</taxon>
        <taxon>Marchantiopsida</taxon>
        <taxon>Marchantiidae</taxon>
        <taxon>Marchantiales</taxon>
        <taxon>Ricciaceae</taxon>
        <taxon>Riccia</taxon>
    </lineage>
</organism>
<sequence>MQTLRTSDDWIEWCISNPIVIVFNTLTEITYVVLEFATIPLRFGLVLSAHCLDWFWSLFVRTSNFCWSIFGVFVTPFEKPLQHLAEVVPSGLGKVLPEEVVKEAQGFKDLILVEFRRIASLGASEQLQELGYWKKREAETKSATMMSVVGGQAVANKLSNVTGNDPGPDDGRRDWTTDYTASAVYGVSRVVWQYLAGDDGSKAVSELLTFNAVVAQELAVTEDAQKASAAQGHSAVLGTYDAAGSKTEDISSKWPGPLKKCMMPVLVCYASLFGSGLLFSLIRFSLYGLH</sequence>
<name>A0ABD3HC06_9MARC</name>
<feature type="transmembrane region" description="Helical" evidence="1">
    <location>
        <begin position="261"/>
        <end position="282"/>
    </location>
</feature>
<keyword evidence="3" id="KW-1185">Reference proteome</keyword>
<reference evidence="2 3" key="1">
    <citation type="submission" date="2024-09" db="EMBL/GenBank/DDBJ databases">
        <title>Chromosome-scale assembly of Riccia sorocarpa.</title>
        <authorList>
            <person name="Paukszto L."/>
        </authorList>
    </citation>
    <scope>NUCLEOTIDE SEQUENCE [LARGE SCALE GENOMIC DNA]</scope>
    <source>
        <strain evidence="2">LP-2024</strain>
        <tissue evidence="2">Aerial parts of the thallus</tissue>
    </source>
</reference>
<dbReference type="EMBL" id="JBJQOH010000004">
    <property type="protein sequence ID" value="KAL3689058.1"/>
    <property type="molecule type" value="Genomic_DNA"/>
</dbReference>
<evidence type="ECO:0000313" key="2">
    <source>
        <dbReference type="EMBL" id="KAL3689058.1"/>
    </source>
</evidence>
<protein>
    <submittedName>
        <fullName evidence="2">Uncharacterized protein</fullName>
    </submittedName>
</protein>
<keyword evidence="1" id="KW-0812">Transmembrane</keyword>
<evidence type="ECO:0000256" key="1">
    <source>
        <dbReference type="SAM" id="Phobius"/>
    </source>
</evidence>